<sequence length="68" mass="7664">MSVDCKIKAHESNDVRGEVRRINTFQKIGGTEGMKDGKIVAKNLLAIFFTKELLKQCFHGQESPGQRE</sequence>
<proteinExistence type="predicted"/>
<evidence type="ECO:0000313" key="2">
    <source>
        <dbReference type="Proteomes" id="UP000075809"/>
    </source>
</evidence>
<dbReference type="AlphaFoldDB" id="A0A151X9R7"/>
<organism evidence="1 2">
    <name type="scientific">Mycetomoellerius zeteki</name>
    <dbReference type="NCBI Taxonomy" id="64791"/>
    <lineage>
        <taxon>Eukaryota</taxon>
        <taxon>Metazoa</taxon>
        <taxon>Ecdysozoa</taxon>
        <taxon>Arthropoda</taxon>
        <taxon>Hexapoda</taxon>
        <taxon>Insecta</taxon>
        <taxon>Pterygota</taxon>
        <taxon>Neoptera</taxon>
        <taxon>Endopterygota</taxon>
        <taxon>Hymenoptera</taxon>
        <taxon>Apocrita</taxon>
        <taxon>Aculeata</taxon>
        <taxon>Formicoidea</taxon>
        <taxon>Formicidae</taxon>
        <taxon>Myrmicinae</taxon>
        <taxon>Mycetomoellerius</taxon>
    </lineage>
</organism>
<dbReference type="EMBL" id="KQ982373">
    <property type="protein sequence ID" value="KYQ57060.1"/>
    <property type="molecule type" value="Genomic_DNA"/>
</dbReference>
<evidence type="ECO:0000313" key="1">
    <source>
        <dbReference type="EMBL" id="KYQ57060.1"/>
    </source>
</evidence>
<accession>A0A151X9R7</accession>
<dbReference type="Proteomes" id="UP000075809">
    <property type="component" value="Unassembled WGS sequence"/>
</dbReference>
<reference evidence="1 2" key="1">
    <citation type="submission" date="2015-09" db="EMBL/GenBank/DDBJ databases">
        <title>Trachymyrmex zeteki WGS genome.</title>
        <authorList>
            <person name="Nygaard S."/>
            <person name="Hu H."/>
            <person name="Boomsma J."/>
            <person name="Zhang G."/>
        </authorList>
    </citation>
    <scope>NUCLEOTIDE SEQUENCE [LARGE SCALE GENOMIC DNA]</scope>
    <source>
        <strain evidence="1">Tzet28-1</strain>
        <tissue evidence="1">Whole body</tissue>
    </source>
</reference>
<protein>
    <submittedName>
        <fullName evidence="1">Uncharacterized protein</fullName>
    </submittedName>
</protein>
<gene>
    <name evidence="1" type="ORF">ALC60_04048</name>
</gene>
<name>A0A151X9R7_9HYME</name>
<keyword evidence="2" id="KW-1185">Reference proteome</keyword>